<sequence>MGGKNSKPAFSRFDDLVGDHSDVFAKLKEVLVALGLKQPSAAKKQKQRQKAAPELAICSSSSGSSDPVTILSAVVPPLNPIMRISVSSAASTARGEAESIFACVDQEQQRRDKEEALHALAAAGAAAAERYTDSSSSSSSSGGCRQRLTEDEKQALRDSGKAAREADSQQLAARVEQSDAALRRLSQQGREQWFQDNAQQQQTDAPEEGFEEEWAALPPEVLEMVAQLQARG</sequence>
<feature type="compositionally biased region" description="Low complexity" evidence="1">
    <location>
        <begin position="118"/>
        <end position="141"/>
    </location>
</feature>
<feature type="region of interest" description="Disordered" evidence="1">
    <location>
        <begin position="106"/>
        <end position="211"/>
    </location>
</feature>
<protein>
    <submittedName>
        <fullName evidence="2">Uncharacterized protein</fullName>
    </submittedName>
</protein>
<feature type="compositionally biased region" description="Basic and acidic residues" evidence="1">
    <location>
        <begin position="147"/>
        <end position="167"/>
    </location>
</feature>
<feature type="compositionally biased region" description="Polar residues" evidence="1">
    <location>
        <begin position="185"/>
        <end position="204"/>
    </location>
</feature>
<feature type="compositionally biased region" description="Basic and acidic residues" evidence="1">
    <location>
        <begin position="107"/>
        <end position="117"/>
    </location>
</feature>
<proteinExistence type="predicted"/>
<dbReference type="EMBL" id="CP126219">
    <property type="protein sequence ID" value="WIA20482.1"/>
    <property type="molecule type" value="Genomic_DNA"/>
</dbReference>
<evidence type="ECO:0000256" key="1">
    <source>
        <dbReference type="SAM" id="MobiDB-lite"/>
    </source>
</evidence>
<gene>
    <name evidence="2" type="ORF">OEZ85_004886</name>
</gene>
<evidence type="ECO:0000313" key="3">
    <source>
        <dbReference type="Proteomes" id="UP001244341"/>
    </source>
</evidence>
<evidence type="ECO:0000313" key="2">
    <source>
        <dbReference type="EMBL" id="WIA20482.1"/>
    </source>
</evidence>
<name>A0ABY8UG54_TETOB</name>
<accession>A0ABY8UG54</accession>
<keyword evidence="3" id="KW-1185">Reference proteome</keyword>
<reference evidence="2 3" key="1">
    <citation type="submission" date="2023-05" db="EMBL/GenBank/DDBJ databases">
        <title>A 100% complete, gapless, phased diploid assembly of the Scenedesmus obliquus UTEX 3031 genome.</title>
        <authorList>
            <person name="Biondi T.C."/>
            <person name="Hanschen E.R."/>
            <person name="Kwon T."/>
            <person name="Eng W."/>
            <person name="Kruse C.P.S."/>
            <person name="Koehler S.I."/>
            <person name="Kunde Y."/>
            <person name="Gleasner C.D."/>
            <person name="You Mak K.T."/>
            <person name="Polle J."/>
            <person name="Hovde B.T."/>
            <person name="Starkenburg S.R."/>
        </authorList>
    </citation>
    <scope>NUCLEOTIDE SEQUENCE [LARGE SCALE GENOMIC DNA]</scope>
    <source>
        <strain evidence="2 3">DOE0152z</strain>
    </source>
</reference>
<organism evidence="2 3">
    <name type="scientific">Tetradesmus obliquus</name>
    <name type="common">Green alga</name>
    <name type="synonym">Acutodesmus obliquus</name>
    <dbReference type="NCBI Taxonomy" id="3088"/>
    <lineage>
        <taxon>Eukaryota</taxon>
        <taxon>Viridiplantae</taxon>
        <taxon>Chlorophyta</taxon>
        <taxon>core chlorophytes</taxon>
        <taxon>Chlorophyceae</taxon>
        <taxon>CS clade</taxon>
        <taxon>Sphaeropleales</taxon>
        <taxon>Scenedesmaceae</taxon>
        <taxon>Tetradesmus</taxon>
    </lineage>
</organism>
<dbReference type="Proteomes" id="UP001244341">
    <property type="component" value="Chromosome 12b"/>
</dbReference>